<name>K3WNP2_GLOUD</name>
<evidence type="ECO:0000313" key="1">
    <source>
        <dbReference type="EnsemblProtists" id="PYU1_T006584"/>
    </source>
</evidence>
<dbReference type="EMBL" id="GL376635">
    <property type="status" value="NOT_ANNOTATED_CDS"/>
    <property type="molecule type" value="Genomic_DNA"/>
</dbReference>
<keyword evidence="2" id="KW-1185">Reference proteome</keyword>
<dbReference type="CDD" id="cd14686">
    <property type="entry name" value="bZIP"/>
    <property type="match status" value="1"/>
</dbReference>
<dbReference type="AlphaFoldDB" id="K3WNP2"/>
<dbReference type="EnsemblProtists" id="PYU1_T006584">
    <property type="protein sequence ID" value="PYU1_T006584"/>
    <property type="gene ID" value="PYU1_G006572"/>
</dbReference>
<reference evidence="2" key="1">
    <citation type="journal article" date="2010" name="Genome Biol.">
        <title>Genome sequence of the necrotrophic plant pathogen Pythium ultimum reveals original pathogenicity mechanisms and effector repertoire.</title>
        <authorList>
            <person name="Levesque C.A."/>
            <person name="Brouwer H."/>
            <person name="Cano L."/>
            <person name="Hamilton J.P."/>
            <person name="Holt C."/>
            <person name="Huitema E."/>
            <person name="Raffaele S."/>
            <person name="Robideau G.P."/>
            <person name="Thines M."/>
            <person name="Win J."/>
            <person name="Zerillo M.M."/>
            <person name="Beakes G.W."/>
            <person name="Boore J.L."/>
            <person name="Busam D."/>
            <person name="Dumas B."/>
            <person name="Ferriera S."/>
            <person name="Fuerstenberg S.I."/>
            <person name="Gachon C.M."/>
            <person name="Gaulin E."/>
            <person name="Govers F."/>
            <person name="Grenville-Briggs L."/>
            <person name="Horner N."/>
            <person name="Hostetler J."/>
            <person name="Jiang R.H."/>
            <person name="Johnson J."/>
            <person name="Krajaejun T."/>
            <person name="Lin H."/>
            <person name="Meijer H.J."/>
            <person name="Moore B."/>
            <person name="Morris P."/>
            <person name="Phuntmart V."/>
            <person name="Puiu D."/>
            <person name="Shetty J."/>
            <person name="Stajich J.E."/>
            <person name="Tripathy S."/>
            <person name="Wawra S."/>
            <person name="van West P."/>
            <person name="Whitty B.R."/>
            <person name="Coutinho P.M."/>
            <person name="Henrissat B."/>
            <person name="Martin F."/>
            <person name="Thomas P.D."/>
            <person name="Tyler B.M."/>
            <person name="De Vries R.P."/>
            <person name="Kamoun S."/>
            <person name="Yandell M."/>
            <person name="Tisserat N."/>
            <person name="Buell C.R."/>
        </authorList>
    </citation>
    <scope>NUCLEOTIDE SEQUENCE</scope>
    <source>
        <strain evidence="2">DAOM:BR144</strain>
    </source>
</reference>
<accession>K3WNP2</accession>
<dbReference type="Proteomes" id="UP000019132">
    <property type="component" value="Unassembled WGS sequence"/>
</dbReference>
<organism evidence="1 2">
    <name type="scientific">Globisporangium ultimum (strain ATCC 200006 / CBS 805.95 / DAOM BR144)</name>
    <name type="common">Pythium ultimum</name>
    <dbReference type="NCBI Taxonomy" id="431595"/>
    <lineage>
        <taxon>Eukaryota</taxon>
        <taxon>Sar</taxon>
        <taxon>Stramenopiles</taxon>
        <taxon>Oomycota</taxon>
        <taxon>Peronosporomycetes</taxon>
        <taxon>Pythiales</taxon>
        <taxon>Pythiaceae</taxon>
        <taxon>Globisporangium</taxon>
    </lineage>
</organism>
<dbReference type="eggNOG" id="ENOG502SKPJ">
    <property type="taxonomic scope" value="Eukaryota"/>
</dbReference>
<reference evidence="2" key="2">
    <citation type="submission" date="2010-04" db="EMBL/GenBank/DDBJ databases">
        <authorList>
            <person name="Buell R."/>
            <person name="Hamilton J."/>
            <person name="Hostetler J."/>
        </authorList>
    </citation>
    <scope>NUCLEOTIDE SEQUENCE [LARGE SCALE GENOMIC DNA]</scope>
    <source>
        <strain evidence="2">DAOM:BR144</strain>
    </source>
</reference>
<reference evidence="1" key="3">
    <citation type="submission" date="2015-02" db="UniProtKB">
        <authorList>
            <consortium name="EnsemblProtists"/>
        </authorList>
    </citation>
    <scope>IDENTIFICATION</scope>
    <source>
        <strain evidence="1">DAOM BR144</strain>
    </source>
</reference>
<dbReference type="InParanoid" id="K3WNP2"/>
<dbReference type="HOGENOM" id="CLU_050616_1_2_1"/>
<protein>
    <recommendedName>
        <fullName evidence="3">BZIP domain-containing protein</fullName>
    </recommendedName>
</protein>
<evidence type="ECO:0000313" key="2">
    <source>
        <dbReference type="Proteomes" id="UP000019132"/>
    </source>
</evidence>
<dbReference type="OMA" id="WEKYSLY"/>
<evidence type="ECO:0008006" key="3">
    <source>
        <dbReference type="Google" id="ProtNLM"/>
    </source>
</evidence>
<sequence length="263" mass="29968">MTNSTRGKLYRSRRKKYTDGLAEHVEKLRKEVEELQIYHQTQQATLVHTQRNPDMTSSFVRVVCEYFSLFEFGVPVVADGGATSCDALVRSSRQATFLNAMMHPHMSFGGTHGVQLLLDQWERYSMYHTKLQFRLHSLDVVVADGENPVISAKAILRVRFSRFTIQKVFPHIMWNEALVQRLINLDAVEYPVGNTFYFGPDGKIHGYETEVDFVEAFLRALGSIQDAIALVDHALIKQQHMIGEAEQEEELGEQGGRGYKSIT</sequence>
<proteinExistence type="predicted"/>
<dbReference type="VEuPathDB" id="FungiDB:PYU1_G006572"/>